<keyword evidence="2" id="KW-1185">Reference proteome</keyword>
<dbReference type="SUPFAM" id="SSF49464">
    <property type="entry name" value="Carboxypeptidase regulatory domain-like"/>
    <property type="match status" value="1"/>
</dbReference>
<keyword evidence="1" id="KW-0121">Carboxypeptidase</keyword>
<protein>
    <submittedName>
        <fullName evidence="1">Carboxypeptidase-like protein</fullName>
    </submittedName>
</protein>
<organism evidence="1 2">
    <name type="scientific">Hydrotalea sandarakina</name>
    <dbReference type="NCBI Taxonomy" id="1004304"/>
    <lineage>
        <taxon>Bacteria</taxon>
        <taxon>Pseudomonadati</taxon>
        <taxon>Bacteroidota</taxon>
        <taxon>Chitinophagia</taxon>
        <taxon>Chitinophagales</taxon>
        <taxon>Chitinophagaceae</taxon>
        <taxon>Hydrotalea</taxon>
    </lineage>
</organism>
<keyword evidence="1" id="KW-0645">Protease</keyword>
<proteinExistence type="predicted"/>
<dbReference type="GO" id="GO:0004180">
    <property type="term" value="F:carboxypeptidase activity"/>
    <property type="evidence" value="ECO:0007669"/>
    <property type="project" value="UniProtKB-KW"/>
</dbReference>
<accession>A0A2W7RMB3</accession>
<reference evidence="1 2" key="1">
    <citation type="submission" date="2018-06" db="EMBL/GenBank/DDBJ databases">
        <title>Genomic Encyclopedia of Archaeal and Bacterial Type Strains, Phase II (KMG-II): from individual species to whole genera.</title>
        <authorList>
            <person name="Goeker M."/>
        </authorList>
    </citation>
    <scope>NUCLEOTIDE SEQUENCE [LARGE SCALE GENOMIC DNA]</scope>
    <source>
        <strain evidence="1 2">DSM 23241</strain>
    </source>
</reference>
<dbReference type="OrthoDB" id="983143at2"/>
<evidence type="ECO:0000313" key="1">
    <source>
        <dbReference type="EMBL" id="PZX61401.1"/>
    </source>
</evidence>
<name>A0A2W7RMB3_9BACT</name>
<evidence type="ECO:0000313" key="2">
    <source>
        <dbReference type="Proteomes" id="UP000249720"/>
    </source>
</evidence>
<dbReference type="AlphaFoldDB" id="A0A2W7RMB3"/>
<dbReference type="RefSeq" id="WP_111296270.1">
    <property type="nucleotide sequence ID" value="NZ_QKZV01000007.1"/>
</dbReference>
<keyword evidence="1" id="KW-0378">Hydrolase</keyword>
<dbReference type="Pfam" id="PF13715">
    <property type="entry name" value="CarbopepD_reg_2"/>
    <property type="match status" value="1"/>
</dbReference>
<dbReference type="InterPro" id="IPR043741">
    <property type="entry name" value="DUF5686"/>
</dbReference>
<sequence length="831" mass="96198">MIWHAAKKILLSVLMLVLFNTLATAQIIKISGVIVDKQSDEPIPFSTAVFKLSGQGVLTDSSGKFSFTSGQWSHNDTLQISSVGYKNVLIPASLFKDSAFFTVKMELLPSTDVVVKSKYNRALWFWRKIMQHKPEHDRTHWKNYYYEAYNKLELDIANINTEKLSKNFLVKPLNFVFNYIDSTSEEKPFLPAYLTETISDYYHQNNPVRSREIIKATKTNGIDNESLIKQLGNMYQIVDIYANTIPVFNRSFIGPFNERADKFYNFKLLDTQYLNHRRLVHFKFTPKHKGEDLFDGDCWVNDTSFAIQKITLRPAVDVNLNFVSGLTLIQEYRLIDDSIWFLSKDKFVVDISPLGKNKLAFKGRKTTTYRKVLLNSPYVTQMLDSAKTPSEVDLLPNVTNLPDSFWVTHRHEELNKSEKTVYALLDTLEKNVTYIRYRNALEFLAKGYKDVGNFRIGPWWYWLSGNPYEGIRTRFDVETNRGFNEHWYAHTYLAYGFKDQGLKGLGEIRYQFSRQPWSYINLKYRNDLDNGQMYADEMGTDNIFATIFRRPNIPFKYQRSEEWNLEYYASTNSGFGFGTSLTSKQYQAVLNLPGKQYFPTTNGGTPLKTFEAGFSVRYAYDERTLVSNFTQYSLGSDYPIVLFNYVHGFPGVLHSSYTYDKVSLSVSDNLKIAPFGYLYYNLYGGKIFGTAPYQFLEIHPGNEQYYYNKYAFSLMNRFEYVSDEYAGVNIEHIIGNGLFRLTSFTRKLKLRQLWTFKAVVGNLSQANQQLNYVGNAPFKSLGGNVYTELGTGIDNIFKLFRVDFIWRLSPTPAVNETVNKFGVFGSFRISF</sequence>
<dbReference type="Proteomes" id="UP000249720">
    <property type="component" value="Unassembled WGS sequence"/>
</dbReference>
<gene>
    <name evidence="1" type="ORF">LX80_02131</name>
</gene>
<comment type="caution">
    <text evidence="1">The sequence shown here is derived from an EMBL/GenBank/DDBJ whole genome shotgun (WGS) entry which is preliminary data.</text>
</comment>
<dbReference type="Pfam" id="PF18939">
    <property type="entry name" value="DUF5686"/>
    <property type="match status" value="1"/>
</dbReference>
<dbReference type="InterPro" id="IPR008969">
    <property type="entry name" value="CarboxyPept-like_regulatory"/>
</dbReference>
<dbReference type="EMBL" id="QKZV01000007">
    <property type="protein sequence ID" value="PZX61401.1"/>
    <property type="molecule type" value="Genomic_DNA"/>
</dbReference>